<dbReference type="PANTHER" id="PTHR47481">
    <property type="match status" value="1"/>
</dbReference>
<evidence type="ECO:0000259" key="2">
    <source>
        <dbReference type="Pfam" id="PF22936"/>
    </source>
</evidence>
<feature type="compositionally biased region" description="Polar residues" evidence="1">
    <location>
        <begin position="206"/>
        <end position="232"/>
    </location>
</feature>
<dbReference type="InterPro" id="IPR054722">
    <property type="entry name" value="PolX-like_BBD"/>
</dbReference>
<dbReference type="Gramene" id="Jr14_13720_p1">
    <property type="protein sequence ID" value="cds.Jr14_13720_p1"/>
    <property type="gene ID" value="Jr14_13720"/>
</dbReference>
<dbReference type="AlphaFoldDB" id="A0A833TUP0"/>
<comment type="caution">
    <text evidence="3">The sequence shown here is derived from an EMBL/GenBank/DDBJ whole genome shotgun (WGS) entry which is preliminary data.</text>
</comment>
<proteinExistence type="predicted"/>
<feature type="domain" description="Retrovirus-related Pol polyprotein from transposon TNT 1-94-like beta-barrel" evidence="2">
    <location>
        <begin position="311"/>
        <end position="387"/>
    </location>
</feature>
<accession>A0A833TUP0</accession>
<feature type="compositionally biased region" description="Polar residues" evidence="1">
    <location>
        <begin position="244"/>
        <end position="255"/>
    </location>
</feature>
<reference evidence="3" key="1">
    <citation type="submission" date="2015-10" db="EMBL/GenBank/DDBJ databases">
        <authorList>
            <person name="Martinez-Garcia P.J."/>
            <person name="Crepeau M.W."/>
            <person name="Puiu D."/>
            <person name="Gonzalez-Ibeas D."/>
            <person name="Whalen J."/>
            <person name="Stevens K."/>
            <person name="Paul R."/>
            <person name="Butterfield T."/>
            <person name="Britton M."/>
            <person name="Reagan R."/>
            <person name="Chakraborty S."/>
            <person name="Walawage S.L."/>
            <person name="Vasquez-Gross H.A."/>
            <person name="Cardeno C."/>
            <person name="Famula R."/>
            <person name="Pratt K."/>
            <person name="Kuruganti S."/>
            <person name="Aradhya M.K."/>
            <person name="Leslie C.A."/>
            <person name="Dandekar A.M."/>
            <person name="Salzberg S.L."/>
            <person name="Wegrzyn J.L."/>
            <person name="Langley C.H."/>
            <person name="Neale D.B."/>
        </authorList>
    </citation>
    <scope>NUCLEOTIDE SEQUENCE</scope>
    <source>
        <tissue evidence="3">Leaves</tissue>
    </source>
</reference>
<dbReference type="PANTHER" id="PTHR47481:SF10">
    <property type="entry name" value="COPIA-LIKE POLYPROTEIN_RETROTRANSPOSON"/>
    <property type="match status" value="1"/>
</dbReference>
<gene>
    <name evidence="3" type="ORF">F2P56_032761</name>
</gene>
<name>A0A833TUP0_JUGRE</name>
<feature type="non-terminal residue" evidence="3">
    <location>
        <position position="411"/>
    </location>
</feature>
<protein>
    <recommendedName>
        <fullName evidence="2">Retrovirus-related Pol polyprotein from transposon TNT 1-94-like beta-barrel domain-containing protein</fullName>
    </recommendedName>
</protein>
<sequence length="411" mass="45018">MAPPPPTPSLTNTAAHLLTVKLSHDNFPLWKAQLLAFLKSHQIYGYVDGSFPPPPSTIDDKPNPAHNSWLLQDQMIISALYSSLTDTILAQIVDCPTSHEIWSTLNNLYSAQSTAHLMQTRYQLATLKKGSDSVSTYFHKAKSLASSLSSAGHPLSSHEFIIYVLTGLSPDYESVVSSITTRPEPLSSSQVYSYLLNHESRLTHQTQTTLSSASFSANSTHFRPSSNSSNQNRGRGRGRGRGTARNTPSGPPNFFSSYSSSKPVCQICNRVGHSASQCYHRFTHNYQPSPPPSLTAHYTSVPNTSTSSNLWFPDSAATNHFTSDFSNLNLESTPYAGPDQVSIGDGSSLPIQNTGTGLLPTPTGKFLLRHLIHVPSISRNLLSVRQFCLDNSVFFEFNSSGFLVKDLHSRE</sequence>
<evidence type="ECO:0000256" key="1">
    <source>
        <dbReference type="SAM" id="MobiDB-lite"/>
    </source>
</evidence>
<dbReference type="Proteomes" id="UP000619265">
    <property type="component" value="Unassembled WGS sequence"/>
</dbReference>
<dbReference type="Pfam" id="PF14223">
    <property type="entry name" value="Retrotran_gag_2"/>
    <property type="match status" value="1"/>
</dbReference>
<feature type="region of interest" description="Disordered" evidence="1">
    <location>
        <begin position="206"/>
        <end position="255"/>
    </location>
</feature>
<dbReference type="EMBL" id="LIHL02000014">
    <property type="protein sequence ID" value="KAF5447192.1"/>
    <property type="molecule type" value="Genomic_DNA"/>
</dbReference>
<dbReference type="Pfam" id="PF22936">
    <property type="entry name" value="Pol_BBD"/>
    <property type="match status" value="1"/>
</dbReference>
<evidence type="ECO:0000313" key="3">
    <source>
        <dbReference type="EMBL" id="KAF5447192.1"/>
    </source>
</evidence>
<reference evidence="3" key="2">
    <citation type="submission" date="2020-03" db="EMBL/GenBank/DDBJ databases">
        <title>Walnut 2.0.</title>
        <authorList>
            <person name="Marrano A."/>
            <person name="Britton M."/>
            <person name="Zimin A.V."/>
            <person name="Zaini P.A."/>
            <person name="Workman R."/>
            <person name="Puiu D."/>
            <person name="Bianco L."/>
            <person name="Allen B.J."/>
            <person name="Troggio M."/>
            <person name="Leslie C.A."/>
            <person name="Timp W."/>
            <person name="Dendekar A."/>
            <person name="Salzberg S.L."/>
            <person name="Neale D.B."/>
        </authorList>
    </citation>
    <scope>NUCLEOTIDE SEQUENCE</scope>
    <source>
        <tissue evidence="3">Leaves</tissue>
    </source>
</reference>
<evidence type="ECO:0000313" key="4">
    <source>
        <dbReference type="Proteomes" id="UP000619265"/>
    </source>
</evidence>
<organism evidence="3 4">
    <name type="scientific">Juglans regia</name>
    <name type="common">English walnut</name>
    <dbReference type="NCBI Taxonomy" id="51240"/>
    <lineage>
        <taxon>Eukaryota</taxon>
        <taxon>Viridiplantae</taxon>
        <taxon>Streptophyta</taxon>
        <taxon>Embryophyta</taxon>
        <taxon>Tracheophyta</taxon>
        <taxon>Spermatophyta</taxon>
        <taxon>Magnoliopsida</taxon>
        <taxon>eudicotyledons</taxon>
        <taxon>Gunneridae</taxon>
        <taxon>Pentapetalae</taxon>
        <taxon>rosids</taxon>
        <taxon>fabids</taxon>
        <taxon>Fagales</taxon>
        <taxon>Juglandaceae</taxon>
        <taxon>Juglans</taxon>
    </lineage>
</organism>